<dbReference type="STRING" id="1314800.A0A1B7MY08"/>
<sequence length="229" mass="26044">MEPVSLRSTSPTLSCNDVRTLSDIIWSCTATLFACTWTAIHPNIPGMDEGKVAIVLRRLFMMVIALLAPELIITWATLQFFSAQKATKDFNDTFGAQYDGYRKWAVTHEFFAWMGGFYLYKFVSDGFVDMPDIAEADLLDRSKGDELSKSVAILQLLWFVVQLIARWVQKLPVTLLEVYTLSVVALACIFYALWWKKPKDVGRPCIVRWKAESPPTNLVYGPWEKKSAL</sequence>
<evidence type="ECO:0000313" key="2">
    <source>
        <dbReference type="EMBL" id="OAX37467.1"/>
    </source>
</evidence>
<organism evidence="2 3">
    <name type="scientific">Rhizopogon vinicolor AM-OR11-026</name>
    <dbReference type="NCBI Taxonomy" id="1314800"/>
    <lineage>
        <taxon>Eukaryota</taxon>
        <taxon>Fungi</taxon>
        <taxon>Dikarya</taxon>
        <taxon>Basidiomycota</taxon>
        <taxon>Agaricomycotina</taxon>
        <taxon>Agaricomycetes</taxon>
        <taxon>Agaricomycetidae</taxon>
        <taxon>Boletales</taxon>
        <taxon>Suillineae</taxon>
        <taxon>Rhizopogonaceae</taxon>
        <taxon>Rhizopogon</taxon>
    </lineage>
</organism>
<keyword evidence="3" id="KW-1185">Reference proteome</keyword>
<dbReference type="AlphaFoldDB" id="A0A1B7MY08"/>
<keyword evidence="1" id="KW-0812">Transmembrane</keyword>
<dbReference type="InParanoid" id="A0A1B7MY08"/>
<keyword evidence="1" id="KW-0472">Membrane</keyword>
<dbReference type="OrthoDB" id="9451547at2759"/>
<feature type="transmembrane region" description="Helical" evidence="1">
    <location>
        <begin position="60"/>
        <end position="81"/>
    </location>
</feature>
<dbReference type="EMBL" id="KV448350">
    <property type="protein sequence ID" value="OAX37467.1"/>
    <property type="molecule type" value="Genomic_DNA"/>
</dbReference>
<feature type="transmembrane region" description="Helical" evidence="1">
    <location>
        <begin position="151"/>
        <end position="168"/>
    </location>
</feature>
<protein>
    <submittedName>
        <fullName evidence="2">Uncharacterized protein</fullName>
    </submittedName>
</protein>
<gene>
    <name evidence="2" type="ORF">K503DRAFT_792920</name>
</gene>
<reference evidence="2 3" key="1">
    <citation type="submission" date="2016-06" db="EMBL/GenBank/DDBJ databases">
        <title>Comparative genomics of the ectomycorrhizal sister species Rhizopogon vinicolor and Rhizopogon vesiculosus (Basidiomycota: Boletales) reveals a divergence of the mating type B locus.</title>
        <authorList>
            <consortium name="DOE Joint Genome Institute"/>
            <person name="Mujic A.B."/>
            <person name="Kuo A."/>
            <person name="Tritt A."/>
            <person name="Lipzen A."/>
            <person name="Chen C."/>
            <person name="Johnson J."/>
            <person name="Sharma A."/>
            <person name="Barry K."/>
            <person name="Grigoriev I.V."/>
            <person name="Spatafora J.W."/>
        </authorList>
    </citation>
    <scope>NUCLEOTIDE SEQUENCE [LARGE SCALE GENOMIC DNA]</scope>
    <source>
        <strain evidence="2 3">AM-OR11-026</strain>
    </source>
</reference>
<accession>A0A1B7MY08</accession>
<proteinExistence type="predicted"/>
<keyword evidence="1" id="KW-1133">Transmembrane helix</keyword>
<evidence type="ECO:0000256" key="1">
    <source>
        <dbReference type="SAM" id="Phobius"/>
    </source>
</evidence>
<dbReference type="Proteomes" id="UP000092154">
    <property type="component" value="Unassembled WGS sequence"/>
</dbReference>
<dbReference type="PROSITE" id="PS51257">
    <property type="entry name" value="PROKAR_LIPOPROTEIN"/>
    <property type="match status" value="1"/>
</dbReference>
<dbReference type="PANTHER" id="PTHR35043:SF8">
    <property type="entry name" value="DUF4220 DOMAIN-CONTAINING PROTEIN"/>
    <property type="match status" value="1"/>
</dbReference>
<name>A0A1B7MY08_9AGAM</name>
<feature type="transmembrane region" description="Helical" evidence="1">
    <location>
        <begin position="21"/>
        <end position="40"/>
    </location>
</feature>
<feature type="transmembrane region" description="Helical" evidence="1">
    <location>
        <begin position="174"/>
        <end position="194"/>
    </location>
</feature>
<evidence type="ECO:0000313" key="3">
    <source>
        <dbReference type="Proteomes" id="UP000092154"/>
    </source>
</evidence>
<dbReference type="PANTHER" id="PTHR35043">
    <property type="entry name" value="TRANSCRIPTION FACTOR DOMAIN-CONTAINING PROTEIN"/>
    <property type="match status" value="1"/>
</dbReference>